<dbReference type="InterPro" id="IPR023214">
    <property type="entry name" value="HAD_sf"/>
</dbReference>
<evidence type="ECO:0008006" key="3">
    <source>
        <dbReference type="Google" id="ProtNLM"/>
    </source>
</evidence>
<proteinExistence type="predicted"/>
<protein>
    <recommendedName>
        <fullName evidence="3">Hydrolase</fullName>
    </recommendedName>
</protein>
<dbReference type="NCBIfam" id="TIGR01509">
    <property type="entry name" value="HAD-SF-IA-v3"/>
    <property type="match status" value="1"/>
</dbReference>
<dbReference type="EMBL" id="LDJM01000009">
    <property type="protein sequence ID" value="KRG78574.1"/>
    <property type="molecule type" value="Genomic_DNA"/>
</dbReference>
<dbReference type="AlphaFoldDB" id="A0A0R0DKB4"/>
<evidence type="ECO:0000313" key="2">
    <source>
        <dbReference type="Proteomes" id="UP000050956"/>
    </source>
</evidence>
<name>A0A0R0DKB4_9GAMM</name>
<dbReference type="RefSeq" id="WP_161808821.1">
    <property type="nucleotide sequence ID" value="NZ_LDJM01000009.1"/>
</dbReference>
<dbReference type="PATRIC" id="fig|336566.3.peg.3136"/>
<gene>
    <name evidence="1" type="ORF">ABB30_03440</name>
</gene>
<comment type="caution">
    <text evidence="1">The sequence shown here is derived from an EMBL/GenBank/DDBJ whole genome shotgun (WGS) entry which is preliminary data.</text>
</comment>
<organism evidence="1 2">
    <name type="scientific">Stenotrophomonas ginsengisoli</name>
    <dbReference type="NCBI Taxonomy" id="336566"/>
    <lineage>
        <taxon>Bacteria</taxon>
        <taxon>Pseudomonadati</taxon>
        <taxon>Pseudomonadota</taxon>
        <taxon>Gammaproteobacteria</taxon>
        <taxon>Lysobacterales</taxon>
        <taxon>Lysobacteraceae</taxon>
        <taxon>Stenotrophomonas</taxon>
    </lineage>
</organism>
<dbReference type="PANTHER" id="PTHR43611">
    <property type="entry name" value="ALPHA-D-GLUCOSE 1-PHOSPHATE PHOSPHATASE"/>
    <property type="match status" value="1"/>
</dbReference>
<dbReference type="InterPro" id="IPR036412">
    <property type="entry name" value="HAD-like_sf"/>
</dbReference>
<accession>A0A0R0DKB4</accession>
<dbReference type="PANTHER" id="PTHR43611:SF3">
    <property type="entry name" value="FLAVIN MONONUCLEOTIDE HYDROLASE 1, CHLOROPLATIC"/>
    <property type="match status" value="1"/>
</dbReference>
<dbReference type="SFLD" id="SFLDS00003">
    <property type="entry name" value="Haloacid_Dehalogenase"/>
    <property type="match status" value="1"/>
</dbReference>
<dbReference type="STRING" id="336566.ABB30_03440"/>
<dbReference type="InterPro" id="IPR006439">
    <property type="entry name" value="HAD-SF_hydro_IA"/>
</dbReference>
<dbReference type="SFLD" id="SFLDG01129">
    <property type="entry name" value="C1.5:_HAD__Beta-PGM__Phosphata"/>
    <property type="match status" value="1"/>
</dbReference>
<dbReference type="SUPFAM" id="SSF56784">
    <property type="entry name" value="HAD-like"/>
    <property type="match status" value="1"/>
</dbReference>
<evidence type="ECO:0000313" key="1">
    <source>
        <dbReference type="EMBL" id="KRG78574.1"/>
    </source>
</evidence>
<dbReference type="Pfam" id="PF00702">
    <property type="entry name" value="Hydrolase"/>
    <property type="match status" value="1"/>
</dbReference>
<dbReference type="Gene3D" id="3.40.50.1000">
    <property type="entry name" value="HAD superfamily/HAD-like"/>
    <property type="match status" value="1"/>
</dbReference>
<reference evidence="1 2" key="1">
    <citation type="submission" date="2015-05" db="EMBL/GenBank/DDBJ databases">
        <title>Genome sequencing and analysis of members of genus Stenotrophomonas.</title>
        <authorList>
            <person name="Patil P.P."/>
            <person name="Midha S."/>
            <person name="Patil P.B."/>
        </authorList>
    </citation>
    <scope>NUCLEOTIDE SEQUENCE [LARGE SCALE GENOMIC DNA]</scope>
    <source>
        <strain evidence="1 2">DSM 24757</strain>
    </source>
</reference>
<keyword evidence="2" id="KW-1185">Reference proteome</keyword>
<sequence length="211" mass="22897">MPAARFLFDGRPDISPPRLLLLDFDGVLADFHHPTLVTQLARQLGRDPAVVEAALHRAAASPSTAGALPWQRLGEQLQQALGAEQWLQARLAATSLRQECRWLLQQLRGNCALAVLSNNPQLLAGPIAQALALPGLDASRVLTSGALGLRKPDPACFQRALQQLEGEPASTLFIDNLFVNVRGARAAGLMADTAHHTQSLRKVLKRHQLLR</sequence>
<dbReference type="Proteomes" id="UP000050956">
    <property type="component" value="Unassembled WGS sequence"/>
</dbReference>